<sequence length="277" mass="31342">MSRPEHIAPPEFFYNEEEAGKYARNTRMAYIQTEMTERALELLGIPEETKGLHILDLGCGSGYSGETIEENGHYWTGMDISRDMLNIAKENGSSVIQGDMGDYLPFRPGSFDGCISISAIQWLCQADKKTHNPITRLRKLFEALFGCLKRGTRAVFQLYPETPNDLEMITNAATHAGFTGGVVVDFPNSKKAKKYYIVLMCGQQKGALPQAQGVEVTDESEGIKVDKKKYKDATKPSKLKYKSKAWIFRKKERQREKGMEVRPDSKYTGRRRSGKKF</sequence>
<feature type="compositionally biased region" description="Basic and acidic residues" evidence="9">
    <location>
        <begin position="253"/>
        <end position="267"/>
    </location>
</feature>
<dbReference type="PANTHER" id="PTHR12734">
    <property type="entry name" value="METHYLTRANSFERASE-RELATED"/>
    <property type="match status" value="1"/>
</dbReference>
<dbReference type="VEuPathDB" id="AmoebaDB:EHI_029570"/>
<evidence type="ECO:0000256" key="6">
    <source>
        <dbReference type="ARBA" id="ARBA00022679"/>
    </source>
</evidence>
<dbReference type="GO" id="GO:0016435">
    <property type="term" value="F:rRNA (guanine) methyltransferase activity"/>
    <property type="evidence" value="ECO:0007669"/>
    <property type="project" value="InterPro"/>
</dbReference>
<comment type="subcellular location">
    <subcellularLocation>
        <location evidence="2">Cytoplasm</location>
    </subcellularLocation>
    <subcellularLocation>
        <location evidence="1">Nucleus</location>
    </subcellularLocation>
</comment>
<comment type="similarity">
    <text evidence="3">Belongs to the class I-like SAM-binding methyltransferase superfamily. BUD23/WBSCR22 family.</text>
</comment>
<dbReference type="EMBL" id="BDEQ01000001">
    <property type="protein sequence ID" value="GAT97642.1"/>
    <property type="molecule type" value="Genomic_DNA"/>
</dbReference>
<evidence type="ECO:0000256" key="3">
    <source>
        <dbReference type="ARBA" id="ARBA00005547"/>
    </source>
</evidence>
<evidence type="ECO:0000259" key="10">
    <source>
        <dbReference type="Pfam" id="PF08241"/>
    </source>
</evidence>
<dbReference type="Proteomes" id="UP000078387">
    <property type="component" value="Unassembled WGS sequence"/>
</dbReference>
<dbReference type="Pfam" id="PF08241">
    <property type="entry name" value="Methyltransf_11"/>
    <property type="match status" value="1"/>
</dbReference>
<dbReference type="Gene3D" id="3.40.50.150">
    <property type="entry name" value="Vaccinia Virus protein VP39"/>
    <property type="match status" value="1"/>
</dbReference>
<dbReference type="OMA" id="KHYLVVQ"/>
<dbReference type="CDD" id="cd02440">
    <property type="entry name" value="AdoMet_MTases"/>
    <property type="match status" value="1"/>
</dbReference>
<dbReference type="GO" id="GO:0005737">
    <property type="term" value="C:cytoplasm"/>
    <property type="evidence" value="ECO:0007669"/>
    <property type="project" value="UniProtKB-SubCell"/>
</dbReference>
<dbReference type="FunFam" id="3.40.50.150:FF:000017">
    <property type="entry name" value="probable 18S rRNA (Guanine-N(7))-methyltransferase"/>
    <property type="match status" value="1"/>
</dbReference>
<keyword evidence="4" id="KW-0963">Cytoplasm</keyword>
<dbReference type="GO" id="GO:0005730">
    <property type="term" value="C:nucleolus"/>
    <property type="evidence" value="ECO:0007669"/>
    <property type="project" value="UniProtKB-ARBA"/>
</dbReference>
<evidence type="ECO:0000256" key="4">
    <source>
        <dbReference type="ARBA" id="ARBA00022490"/>
    </source>
</evidence>
<dbReference type="VEuPathDB" id="AmoebaDB:EHI7A_113090"/>
<dbReference type="Pfam" id="PF12589">
    <property type="entry name" value="WBS_methylT"/>
    <property type="match status" value="1"/>
</dbReference>
<evidence type="ECO:0000313" key="13">
    <source>
        <dbReference type="Proteomes" id="UP000078387"/>
    </source>
</evidence>
<proteinExistence type="inferred from homology"/>
<dbReference type="VEuPathDB" id="AmoebaDB:EHI8A_122320"/>
<evidence type="ECO:0000256" key="8">
    <source>
        <dbReference type="ARBA" id="ARBA00023242"/>
    </source>
</evidence>
<evidence type="ECO:0000259" key="11">
    <source>
        <dbReference type="Pfam" id="PF12589"/>
    </source>
</evidence>
<feature type="region of interest" description="Disordered" evidence="9">
    <location>
        <begin position="252"/>
        <end position="277"/>
    </location>
</feature>
<dbReference type="PANTHER" id="PTHR12734:SF0">
    <property type="entry name" value="18S RRNA (GUANINE-N(7))-METHYLTRANSFERASE-RELATED"/>
    <property type="match status" value="1"/>
</dbReference>
<evidence type="ECO:0000313" key="12">
    <source>
        <dbReference type="EMBL" id="GAT97642.1"/>
    </source>
</evidence>
<evidence type="ECO:0000256" key="9">
    <source>
        <dbReference type="SAM" id="MobiDB-lite"/>
    </source>
</evidence>
<evidence type="ECO:0000256" key="7">
    <source>
        <dbReference type="ARBA" id="ARBA00022691"/>
    </source>
</evidence>
<feature type="domain" description="Methyltransferase type 11" evidence="10">
    <location>
        <begin position="55"/>
        <end position="150"/>
    </location>
</feature>
<evidence type="ECO:0000256" key="2">
    <source>
        <dbReference type="ARBA" id="ARBA00004496"/>
    </source>
</evidence>
<dbReference type="GO" id="GO:0070476">
    <property type="term" value="P:rRNA (guanine-N7)-methylation"/>
    <property type="evidence" value="ECO:0007669"/>
    <property type="project" value="InterPro"/>
</dbReference>
<protein>
    <submittedName>
        <fullName evidence="12">Methyltransferase putative</fullName>
    </submittedName>
</protein>
<dbReference type="InterPro" id="IPR022238">
    <property type="entry name" value="Bud23_C"/>
</dbReference>
<dbReference type="AlphaFoldDB" id="A0A5K1VHR4"/>
<comment type="caution">
    <text evidence="12">The sequence shown here is derived from an EMBL/GenBank/DDBJ whole genome shotgun (WGS) entry which is preliminary data.</text>
</comment>
<keyword evidence="6 12" id="KW-0808">Transferase</keyword>
<feature type="compositionally biased region" description="Basic residues" evidence="9">
    <location>
        <begin position="268"/>
        <end position="277"/>
    </location>
</feature>
<reference evidence="12 13" key="1">
    <citation type="submission" date="2016-05" db="EMBL/GenBank/DDBJ databases">
        <title>First whole genome sequencing of Entamoeba histolytica HM1:IMSS-clone-6.</title>
        <authorList>
            <person name="Mukherjee Avik.K."/>
            <person name="Izumyama S."/>
            <person name="Nakada-Tsukui K."/>
            <person name="Nozaki T."/>
        </authorList>
    </citation>
    <scope>NUCLEOTIDE SEQUENCE [LARGE SCALE GENOMIC DNA]</scope>
    <source>
        <strain evidence="12 13">HM1:IMSS clone 6</strain>
    </source>
</reference>
<name>A0A5K1VHR4_ENTHI</name>
<evidence type="ECO:0000256" key="5">
    <source>
        <dbReference type="ARBA" id="ARBA00022603"/>
    </source>
</evidence>
<organism evidence="12 13">
    <name type="scientific">Entamoeba histolytica</name>
    <dbReference type="NCBI Taxonomy" id="5759"/>
    <lineage>
        <taxon>Eukaryota</taxon>
        <taxon>Amoebozoa</taxon>
        <taxon>Evosea</taxon>
        <taxon>Archamoebae</taxon>
        <taxon>Mastigamoebida</taxon>
        <taxon>Entamoebidae</taxon>
        <taxon>Entamoeba</taxon>
    </lineage>
</organism>
<accession>A0A5K1VHR4</accession>
<dbReference type="VEuPathDB" id="AmoebaDB:KM1_193400"/>
<keyword evidence="7" id="KW-0949">S-adenosyl-L-methionine</keyword>
<keyword evidence="8" id="KW-0539">Nucleus</keyword>
<gene>
    <name evidence="12" type="ORF">CL6EHI_029570</name>
</gene>
<dbReference type="InterPro" id="IPR039769">
    <property type="entry name" value="Bud23-like"/>
</dbReference>
<feature type="domain" description="18S rRNA (guanine(1575)-N(7))-methyltransferase Bud23 C-terminal" evidence="11">
    <location>
        <begin position="199"/>
        <end position="273"/>
    </location>
</feature>
<dbReference type="SUPFAM" id="SSF53335">
    <property type="entry name" value="S-adenosyl-L-methionine-dependent methyltransferases"/>
    <property type="match status" value="1"/>
</dbReference>
<evidence type="ECO:0000256" key="1">
    <source>
        <dbReference type="ARBA" id="ARBA00004123"/>
    </source>
</evidence>
<dbReference type="InterPro" id="IPR013216">
    <property type="entry name" value="Methyltransf_11"/>
</dbReference>
<dbReference type="InterPro" id="IPR029063">
    <property type="entry name" value="SAM-dependent_MTases_sf"/>
</dbReference>
<dbReference type="VEuPathDB" id="AmoebaDB:EHI5A_149230"/>
<keyword evidence="5 12" id="KW-0489">Methyltransferase</keyword>